<name>F5XG02_MICPN</name>
<dbReference type="InterPro" id="IPR027417">
    <property type="entry name" value="P-loop_NTPase"/>
</dbReference>
<protein>
    <submittedName>
        <fullName evidence="1">Uncharacterized protein</fullName>
    </submittedName>
</protein>
<accession>F5XG02</accession>
<keyword evidence="2" id="KW-1185">Reference proteome</keyword>
<organism evidence="1 2">
    <name type="scientific">Microlunatus phosphovorus (strain ATCC 700054 / DSM 10555 / JCM 9379 / NBRC 101784 / NCIMB 13414 / VKM Ac-1990 / NM-1)</name>
    <dbReference type="NCBI Taxonomy" id="1032480"/>
    <lineage>
        <taxon>Bacteria</taxon>
        <taxon>Bacillati</taxon>
        <taxon>Actinomycetota</taxon>
        <taxon>Actinomycetes</taxon>
        <taxon>Propionibacteriales</taxon>
        <taxon>Propionibacteriaceae</taxon>
        <taxon>Microlunatus</taxon>
    </lineage>
</organism>
<dbReference type="KEGG" id="mph:MLP_49220"/>
<dbReference type="STRING" id="1032480.MLP_49220"/>
<sequence>MLMPTVSSSRPTRESPRPDAAYDLVLVGGVPGAGKSTAIAQATDDLDHVRAVDPEDISWWLRRQLPAGTPYHSYRWLVHFLHTVRVLIQLLQGPAAGRRLVVHDPGTRVRRRGLFLALAHLAGWRTVLLYVDVDRSAAQDGQRRRGRVVESFDEHWHSWQALRPQLVANAEQSGPPRADQATQVGSTLARSEPSDAVLLVDRATAARTLRQLC</sequence>
<evidence type="ECO:0000313" key="1">
    <source>
        <dbReference type="EMBL" id="BAK37936.1"/>
    </source>
</evidence>
<dbReference type="Gene3D" id="3.40.50.300">
    <property type="entry name" value="P-loop containing nucleotide triphosphate hydrolases"/>
    <property type="match status" value="1"/>
</dbReference>
<evidence type="ECO:0000313" key="2">
    <source>
        <dbReference type="Proteomes" id="UP000007947"/>
    </source>
</evidence>
<dbReference type="AlphaFoldDB" id="F5XG02"/>
<dbReference type="EMBL" id="AP012204">
    <property type="protein sequence ID" value="BAK37936.1"/>
    <property type="molecule type" value="Genomic_DNA"/>
</dbReference>
<dbReference type="HOGENOM" id="CLU_084942_1_0_11"/>
<proteinExistence type="predicted"/>
<dbReference type="Proteomes" id="UP000007947">
    <property type="component" value="Chromosome"/>
</dbReference>
<dbReference type="eggNOG" id="COG4639">
    <property type="taxonomic scope" value="Bacteria"/>
</dbReference>
<reference evidence="1 2" key="1">
    <citation type="submission" date="2011-05" db="EMBL/GenBank/DDBJ databases">
        <title>Whole genome sequence of Microlunatus phosphovorus NM-1.</title>
        <authorList>
            <person name="Hosoyama A."/>
            <person name="Sasaki K."/>
            <person name="Harada T."/>
            <person name="Igarashi R."/>
            <person name="Kawakoshi A."/>
            <person name="Sasagawa M."/>
            <person name="Fukada J."/>
            <person name="Nakamura S."/>
            <person name="Katano Y."/>
            <person name="Hanada S."/>
            <person name="Kamagata Y."/>
            <person name="Nakamura N."/>
            <person name="Yamazaki S."/>
            <person name="Fujita N."/>
        </authorList>
    </citation>
    <scope>NUCLEOTIDE SEQUENCE [LARGE SCALE GENOMIC DNA]</scope>
    <source>
        <strain evidence="2">ATCC 700054 / DSM 10555 / JCM 9379 / NBRC 101784 / NCIMB 13414 / VKM Ac-1990 / NM-1</strain>
    </source>
</reference>
<gene>
    <name evidence="1" type="ordered locus">MLP_49220</name>
</gene>
<dbReference type="SUPFAM" id="SSF52540">
    <property type="entry name" value="P-loop containing nucleoside triphosphate hydrolases"/>
    <property type="match status" value="1"/>
</dbReference>
<dbReference type="Pfam" id="PF13671">
    <property type="entry name" value="AAA_33"/>
    <property type="match status" value="1"/>
</dbReference>